<feature type="domain" description="BD-FAE-like" evidence="2">
    <location>
        <begin position="113"/>
        <end position="213"/>
    </location>
</feature>
<dbReference type="Pfam" id="PF20434">
    <property type="entry name" value="BD-FAE"/>
    <property type="match status" value="1"/>
</dbReference>
<dbReference type="InterPro" id="IPR050300">
    <property type="entry name" value="GDXG_lipolytic_enzyme"/>
</dbReference>
<sequence>MSFRVKMNPFTKITIKFKDFLRYTYFRRKHLRSDAKEDEIQGTVTMEFVDLEREYTPVLWSNRLYTPEHRLNLHINLVTAESEIATNNVPHKLEIEYGSTPGQKLDIFGTDLPNESPILVFIHGGYWPDVSREISRYPAKSLYPAGVKTIIVGYDLCPAVTLAEVVNQIQNAARYIFEYAEKMNSRGVYFAGHGTGAHLVAKLLASSEFFENTPDSHHLQGAFLISGLYDLREVVNTSVNRSVQLPHEWAVPLSPQFDCFSHLQSRRIRIYIFAAQNDSPTFKRQSREFYELLHNTCLMQNMYLEIKDDMDHHEIVECFANSNNYLKNLLIHDIRKHI</sequence>
<dbReference type="SUPFAM" id="SSF53474">
    <property type="entry name" value="alpha/beta-Hydrolases"/>
    <property type="match status" value="1"/>
</dbReference>
<evidence type="ECO:0000259" key="2">
    <source>
        <dbReference type="Pfam" id="PF20434"/>
    </source>
</evidence>
<accession>A0A6J2K2B7</accession>
<dbReference type="Gene3D" id="3.40.50.1820">
    <property type="entry name" value="alpha/beta hydrolase"/>
    <property type="match status" value="1"/>
</dbReference>
<evidence type="ECO:0000313" key="4">
    <source>
        <dbReference type="RefSeq" id="XP_028035813.1"/>
    </source>
</evidence>
<dbReference type="PANTHER" id="PTHR48081">
    <property type="entry name" value="AB HYDROLASE SUPERFAMILY PROTEIN C4A8.06C"/>
    <property type="match status" value="1"/>
</dbReference>
<dbReference type="GeneID" id="114247148"/>
<evidence type="ECO:0000256" key="1">
    <source>
        <dbReference type="ARBA" id="ARBA00022801"/>
    </source>
</evidence>
<keyword evidence="1" id="KW-0378">Hydrolase</keyword>
<dbReference type="InterPro" id="IPR049492">
    <property type="entry name" value="BD-FAE-like_dom"/>
</dbReference>
<dbReference type="PANTHER" id="PTHR48081:SF33">
    <property type="entry name" value="KYNURENINE FORMAMIDASE"/>
    <property type="match status" value="1"/>
</dbReference>
<name>A0A6J2K2B7_BOMMA</name>
<protein>
    <submittedName>
        <fullName evidence="4">Kynurenine formamidase-like isoform X1</fullName>
    </submittedName>
</protein>
<organism evidence="3 4">
    <name type="scientific">Bombyx mandarina</name>
    <name type="common">Wild silk moth</name>
    <name type="synonym">Wild silkworm</name>
    <dbReference type="NCBI Taxonomy" id="7092"/>
    <lineage>
        <taxon>Eukaryota</taxon>
        <taxon>Metazoa</taxon>
        <taxon>Ecdysozoa</taxon>
        <taxon>Arthropoda</taxon>
        <taxon>Hexapoda</taxon>
        <taxon>Insecta</taxon>
        <taxon>Pterygota</taxon>
        <taxon>Neoptera</taxon>
        <taxon>Endopterygota</taxon>
        <taxon>Lepidoptera</taxon>
        <taxon>Glossata</taxon>
        <taxon>Ditrysia</taxon>
        <taxon>Bombycoidea</taxon>
        <taxon>Bombycidae</taxon>
        <taxon>Bombycinae</taxon>
        <taxon>Bombyx</taxon>
    </lineage>
</organism>
<dbReference type="AlphaFoldDB" id="A0A6J2K2B7"/>
<proteinExistence type="predicted"/>
<dbReference type="KEGG" id="bman:114247148"/>
<gene>
    <name evidence="4" type="primary">LOC114247148</name>
</gene>
<dbReference type="InterPro" id="IPR029058">
    <property type="entry name" value="AB_hydrolase_fold"/>
</dbReference>
<dbReference type="RefSeq" id="XP_028035813.1">
    <property type="nucleotide sequence ID" value="XM_028180012.1"/>
</dbReference>
<reference evidence="4" key="1">
    <citation type="submission" date="2025-08" db="UniProtKB">
        <authorList>
            <consortium name="RefSeq"/>
        </authorList>
    </citation>
    <scope>IDENTIFICATION</scope>
    <source>
        <tissue evidence="4">Silk gland</tissue>
    </source>
</reference>
<dbReference type="Proteomes" id="UP000504629">
    <property type="component" value="Unplaced"/>
</dbReference>
<evidence type="ECO:0000313" key="3">
    <source>
        <dbReference type="Proteomes" id="UP000504629"/>
    </source>
</evidence>
<dbReference type="OrthoDB" id="433474at2759"/>
<dbReference type="GO" id="GO:0004061">
    <property type="term" value="F:arylformamidase activity"/>
    <property type="evidence" value="ECO:0007669"/>
    <property type="project" value="TreeGrafter"/>
</dbReference>
<keyword evidence="3" id="KW-1185">Reference proteome</keyword>